<reference evidence="1 2" key="1">
    <citation type="submission" date="2023-07" db="EMBL/GenBank/DDBJ databases">
        <title>Sequencing the genomes of 1000 actinobacteria strains.</title>
        <authorList>
            <person name="Klenk H.-P."/>
        </authorList>
    </citation>
    <scope>NUCLEOTIDE SEQUENCE [LARGE SCALE GENOMIC DNA]</scope>
    <source>
        <strain evidence="1 2">DSM 44109</strain>
    </source>
</reference>
<dbReference type="EMBL" id="JAUSRB010000002">
    <property type="protein sequence ID" value="MDP9868777.1"/>
    <property type="molecule type" value="Genomic_DNA"/>
</dbReference>
<evidence type="ECO:0000313" key="2">
    <source>
        <dbReference type="Proteomes" id="UP001230426"/>
    </source>
</evidence>
<name>A0ABT9RIX4_9ACTN</name>
<protein>
    <recommendedName>
        <fullName evidence="3">Phosphoribosyl-ATP pyrophosphatase</fullName>
    </recommendedName>
</protein>
<proteinExistence type="predicted"/>
<evidence type="ECO:0000313" key="1">
    <source>
        <dbReference type="EMBL" id="MDP9868777.1"/>
    </source>
</evidence>
<gene>
    <name evidence="1" type="ORF">J2S55_008043</name>
</gene>
<dbReference type="Proteomes" id="UP001230426">
    <property type="component" value="Unassembled WGS sequence"/>
</dbReference>
<evidence type="ECO:0008006" key="3">
    <source>
        <dbReference type="Google" id="ProtNLM"/>
    </source>
</evidence>
<keyword evidence="2" id="KW-1185">Reference proteome</keyword>
<comment type="caution">
    <text evidence="1">The sequence shown here is derived from an EMBL/GenBank/DDBJ whole genome shotgun (WGS) entry which is preliminary data.</text>
</comment>
<sequence length="34" mass="3819">MTASLFERFLESRVGELTDPNGKEHAAAIMVERL</sequence>
<organism evidence="1 2">
    <name type="scientific">Streptosporangium brasiliense</name>
    <dbReference type="NCBI Taxonomy" id="47480"/>
    <lineage>
        <taxon>Bacteria</taxon>
        <taxon>Bacillati</taxon>
        <taxon>Actinomycetota</taxon>
        <taxon>Actinomycetes</taxon>
        <taxon>Streptosporangiales</taxon>
        <taxon>Streptosporangiaceae</taxon>
        <taxon>Streptosporangium</taxon>
    </lineage>
</organism>
<accession>A0ABT9RIX4</accession>